<dbReference type="Pfam" id="PF00668">
    <property type="entry name" value="Condensation"/>
    <property type="match status" value="1"/>
</dbReference>
<gene>
    <name evidence="3" type="ORF">V0R62_26670</name>
</gene>
<dbReference type="Proteomes" id="UP001354227">
    <property type="component" value="Unassembled WGS sequence"/>
</dbReference>
<evidence type="ECO:0000259" key="1">
    <source>
        <dbReference type="Pfam" id="PF00501"/>
    </source>
</evidence>
<dbReference type="InterPro" id="IPR042099">
    <property type="entry name" value="ANL_N_sf"/>
</dbReference>
<feature type="non-terminal residue" evidence="3">
    <location>
        <position position="495"/>
    </location>
</feature>
<organism evidence="3 4">
    <name type="scientific">Pseudomonas carassii</name>
    <dbReference type="NCBI Taxonomy" id="3115855"/>
    <lineage>
        <taxon>Bacteria</taxon>
        <taxon>Pseudomonadati</taxon>
        <taxon>Pseudomonadota</taxon>
        <taxon>Gammaproteobacteria</taxon>
        <taxon>Pseudomonadales</taxon>
        <taxon>Pseudomonadaceae</taxon>
        <taxon>Pseudomonas</taxon>
    </lineage>
</organism>
<dbReference type="InterPro" id="IPR001242">
    <property type="entry name" value="Condensation_dom"/>
</dbReference>
<dbReference type="RefSeq" id="WP_330105829.1">
    <property type="nucleotide sequence ID" value="NZ_JAZDCT010000089.1"/>
</dbReference>
<evidence type="ECO:0000313" key="3">
    <source>
        <dbReference type="EMBL" id="MEE1891258.1"/>
    </source>
</evidence>
<accession>A0ABU7HJ84</accession>
<dbReference type="SUPFAM" id="SSF56801">
    <property type="entry name" value="Acetyl-CoA synthetase-like"/>
    <property type="match status" value="1"/>
</dbReference>
<reference evidence="3" key="1">
    <citation type="submission" date="2024-01" db="EMBL/GenBank/DDBJ databases">
        <title>Unpublished Manusciprt.</title>
        <authorList>
            <person name="Duman M."/>
            <person name="Valdes E.G."/>
            <person name="Ajmi N."/>
            <person name="Altun S."/>
            <person name="Saticioglu I.B."/>
        </authorList>
    </citation>
    <scope>NUCLEOTIDE SEQUENCE</scope>
    <source>
        <strain evidence="3">137P</strain>
    </source>
</reference>
<dbReference type="InterPro" id="IPR023213">
    <property type="entry name" value="CAT-like_dom_sf"/>
</dbReference>
<dbReference type="PANTHER" id="PTHR45527:SF1">
    <property type="entry name" value="FATTY ACID SYNTHASE"/>
    <property type="match status" value="1"/>
</dbReference>
<feature type="non-terminal residue" evidence="3">
    <location>
        <position position="1"/>
    </location>
</feature>
<dbReference type="PANTHER" id="PTHR45527">
    <property type="entry name" value="NONRIBOSOMAL PEPTIDE SYNTHETASE"/>
    <property type="match status" value="1"/>
</dbReference>
<proteinExistence type="predicted"/>
<keyword evidence="4" id="KW-1185">Reference proteome</keyword>
<evidence type="ECO:0000313" key="4">
    <source>
        <dbReference type="Proteomes" id="UP001354227"/>
    </source>
</evidence>
<dbReference type="Pfam" id="PF00501">
    <property type="entry name" value="AMP-binding"/>
    <property type="match status" value="1"/>
</dbReference>
<dbReference type="EMBL" id="JAZDCT010000089">
    <property type="protein sequence ID" value="MEE1891258.1"/>
    <property type="molecule type" value="Genomic_DNA"/>
</dbReference>
<feature type="domain" description="Condensation" evidence="2">
    <location>
        <begin position="2"/>
        <end position="420"/>
    </location>
</feature>
<dbReference type="SUPFAM" id="SSF52777">
    <property type="entry name" value="CoA-dependent acyltransferases"/>
    <property type="match status" value="2"/>
</dbReference>
<comment type="caution">
    <text evidence="3">The sequence shown here is derived from an EMBL/GenBank/DDBJ whole genome shotgun (WGS) entry which is preliminary data.</text>
</comment>
<sequence>IYPLAPLQEGILYHHLSSPEHDPYVLASRMAFASHERLQAFIDALGKVIARHDVLRTSVLWEGLAQPLQVVWREAPLLVTPLDGQDLQRLDLARAPLIRLLYRNDAGSQRIEALLQFHHIVLDHTALEIIGAELQGYLQGSAAPLQAPVPYRNYVAQARLGVSQAEHEAFFREQLGDIDEPTLPFGLGDVQIDGLGIEEAHLWLDETLGTGLRQQARQLGISVASLFHLAYARLLAAASGRDSVVFGTVLLGRLEGGAGADQALGMFINTLPLRLDLAGTDLHDAVRQTQQRLSALLAHEHASLALAQRCSGVPAPAPLFSAMLNYRHGSQADDDRRLALQGIETLDSIERSNYPLSLSVDDIGEGFRLVAQAPATVGAVRVCEQMRRVLEAMTKALAQQSRQALLQLPVLSVEERDQLLYGFNRTAQPHNLTWTLQGLFEAQVLRAPEAVALSTEQSEHSYEQLNAQANRLAHHLIALGVQPDDRVAICVERGL</sequence>
<dbReference type="CDD" id="cd19544">
    <property type="entry name" value="E-C_NRPS"/>
    <property type="match status" value="1"/>
</dbReference>
<feature type="domain" description="AMP-dependent synthetase/ligase" evidence="1">
    <location>
        <begin position="440"/>
        <end position="494"/>
    </location>
</feature>
<dbReference type="Gene3D" id="3.30.559.30">
    <property type="entry name" value="Nonribosomal peptide synthetase, condensation domain"/>
    <property type="match status" value="1"/>
</dbReference>
<name>A0ABU7HJ84_9PSED</name>
<evidence type="ECO:0000259" key="2">
    <source>
        <dbReference type="Pfam" id="PF00668"/>
    </source>
</evidence>
<dbReference type="InterPro" id="IPR000873">
    <property type="entry name" value="AMP-dep_synth/lig_dom"/>
</dbReference>
<dbReference type="Gene3D" id="3.30.559.10">
    <property type="entry name" value="Chloramphenicol acetyltransferase-like domain"/>
    <property type="match status" value="1"/>
</dbReference>
<dbReference type="Gene3D" id="3.40.50.12780">
    <property type="entry name" value="N-terminal domain of ligase-like"/>
    <property type="match status" value="1"/>
</dbReference>
<protein>
    <submittedName>
        <fullName evidence="3">Condensation domain-containing protein</fullName>
    </submittedName>
</protein>